<protein>
    <submittedName>
        <fullName evidence="1">MSMEG_0570 family nitrogen starvation response protein</fullName>
    </submittedName>
</protein>
<dbReference type="EMBL" id="VCDI01000002">
    <property type="protein sequence ID" value="TLU73310.1"/>
    <property type="molecule type" value="Genomic_DNA"/>
</dbReference>
<dbReference type="Proteomes" id="UP000305654">
    <property type="component" value="Unassembled WGS sequence"/>
</dbReference>
<dbReference type="InterPro" id="IPR023846">
    <property type="entry name" value="CHP04042_MSMEG0570"/>
</dbReference>
<reference evidence="1 2" key="1">
    <citation type="submission" date="2019-05" db="EMBL/GenBank/DDBJ databases">
        <authorList>
            <person name="Pankratov T."/>
            <person name="Grouzdev D."/>
        </authorList>
    </citation>
    <scope>NUCLEOTIDE SEQUENCE [LARGE SCALE GENOMIC DNA]</scope>
    <source>
        <strain evidence="1 2">KEBCLARHB70R</strain>
    </source>
</reference>
<evidence type="ECO:0000313" key="2">
    <source>
        <dbReference type="Proteomes" id="UP000305654"/>
    </source>
</evidence>
<dbReference type="OrthoDB" id="195104at2"/>
<sequence>MPEMRFRIRWPDGTEALCYSPSLVIRDHLDPGRDYPVAEFVERSRIALGIASERVRARYGMACSRALSQIDRIEHRARDFATRPDSRVTVLSFHDGGG</sequence>
<name>A0A5R9J6Q7_9PROT</name>
<proteinExistence type="predicted"/>
<comment type="caution">
    <text evidence="1">The sequence shown here is derived from an EMBL/GenBank/DDBJ whole genome shotgun (WGS) entry which is preliminary data.</text>
</comment>
<dbReference type="AlphaFoldDB" id="A0A5R9J6Q7"/>
<organism evidence="1 2">
    <name type="scientific">Lichenicoccus roseus</name>
    <dbReference type="NCBI Taxonomy" id="2683649"/>
    <lineage>
        <taxon>Bacteria</taxon>
        <taxon>Pseudomonadati</taxon>
        <taxon>Pseudomonadota</taxon>
        <taxon>Alphaproteobacteria</taxon>
        <taxon>Acetobacterales</taxon>
        <taxon>Acetobacteraceae</taxon>
        <taxon>Lichenicoccus</taxon>
    </lineage>
</organism>
<dbReference type="NCBIfam" id="TIGR04042">
    <property type="entry name" value="MSMEG_0570_fam"/>
    <property type="match status" value="1"/>
</dbReference>
<gene>
    <name evidence="1" type="ORF">FE263_07855</name>
</gene>
<dbReference type="RefSeq" id="WP_138325390.1">
    <property type="nucleotide sequence ID" value="NZ_VCDI01000002.1"/>
</dbReference>
<keyword evidence="2" id="KW-1185">Reference proteome</keyword>
<accession>A0A5R9J6Q7</accession>
<evidence type="ECO:0000313" key="1">
    <source>
        <dbReference type="EMBL" id="TLU73310.1"/>
    </source>
</evidence>